<feature type="compositionally biased region" description="Low complexity" evidence="1">
    <location>
        <begin position="660"/>
        <end position="671"/>
    </location>
</feature>
<feature type="compositionally biased region" description="Polar residues" evidence="1">
    <location>
        <begin position="1159"/>
        <end position="1185"/>
    </location>
</feature>
<feature type="compositionally biased region" description="Low complexity" evidence="1">
    <location>
        <begin position="1268"/>
        <end position="1300"/>
    </location>
</feature>
<feature type="region of interest" description="Disordered" evidence="1">
    <location>
        <begin position="631"/>
        <end position="684"/>
    </location>
</feature>
<feature type="compositionally biased region" description="Low complexity" evidence="1">
    <location>
        <begin position="830"/>
        <end position="854"/>
    </location>
</feature>
<dbReference type="InterPro" id="IPR009057">
    <property type="entry name" value="Homeodomain-like_sf"/>
</dbReference>
<feature type="compositionally biased region" description="Low complexity" evidence="1">
    <location>
        <begin position="195"/>
        <end position="214"/>
    </location>
</feature>
<keyword evidence="4" id="KW-1185">Reference proteome</keyword>
<reference evidence="3" key="1">
    <citation type="submission" date="2022-03" db="EMBL/GenBank/DDBJ databases">
        <authorList>
            <person name="Legras J.-L."/>
            <person name="Devillers H."/>
            <person name="Grondin C."/>
        </authorList>
    </citation>
    <scope>NUCLEOTIDE SEQUENCE</scope>
    <source>
        <strain evidence="3">CLIB 1423</strain>
    </source>
</reference>
<dbReference type="PANTHER" id="PTHR13992:SF39">
    <property type="entry name" value="SMRTER, ISOFORM G"/>
    <property type="match status" value="1"/>
</dbReference>
<feature type="compositionally biased region" description="Basic and acidic residues" evidence="1">
    <location>
        <begin position="337"/>
        <end position="349"/>
    </location>
</feature>
<dbReference type="CDD" id="cd00167">
    <property type="entry name" value="SANT"/>
    <property type="match status" value="2"/>
</dbReference>
<dbReference type="PANTHER" id="PTHR13992">
    <property type="entry name" value="NUCLEAR RECEPTOR CO-REPRESSOR RELATED NCOR"/>
    <property type="match status" value="1"/>
</dbReference>
<dbReference type="SMART" id="SM00717">
    <property type="entry name" value="SANT"/>
    <property type="match status" value="2"/>
</dbReference>
<dbReference type="InterPro" id="IPR051571">
    <property type="entry name" value="N-CoR_corepressor"/>
</dbReference>
<dbReference type="Gene3D" id="1.10.10.60">
    <property type="entry name" value="Homeodomain-like"/>
    <property type="match status" value="1"/>
</dbReference>
<comment type="caution">
    <text evidence="3">The sequence shown here is derived from an EMBL/GenBank/DDBJ whole genome shotgun (WGS) entry which is preliminary data.</text>
</comment>
<feature type="region of interest" description="Disordered" evidence="1">
    <location>
        <begin position="1"/>
        <end position="458"/>
    </location>
</feature>
<feature type="compositionally biased region" description="Basic and acidic residues" evidence="1">
    <location>
        <begin position="365"/>
        <end position="393"/>
    </location>
</feature>
<feature type="compositionally biased region" description="Low complexity" evidence="1">
    <location>
        <begin position="1213"/>
        <end position="1223"/>
    </location>
</feature>
<evidence type="ECO:0000256" key="1">
    <source>
        <dbReference type="SAM" id="MobiDB-lite"/>
    </source>
</evidence>
<feature type="compositionally biased region" description="Low complexity" evidence="1">
    <location>
        <begin position="161"/>
        <end position="184"/>
    </location>
</feature>
<evidence type="ECO:0000313" key="4">
    <source>
        <dbReference type="Proteomes" id="UP000837801"/>
    </source>
</evidence>
<dbReference type="EMBL" id="CAKXYY010000006">
    <property type="protein sequence ID" value="CAH2352431.1"/>
    <property type="molecule type" value="Genomic_DNA"/>
</dbReference>
<dbReference type="Proteomes" id="UP000837801">
    <property type="component" value="Unassembled WGS sequence"/>
</dbReference>
<dbReference type="PROSITE" id="PS51293">
    <property type="entry name" value="SANT"/>
    <property type="match status" value="1"/>
</dbReference>
<feature type="region of interest" description="Disordered" evidence="1">
    <location>
        <begin position="816"/>
        <end position="857"/>
    </location>
</feature>
<dbReference type="InterPro" id="IPR017884">
    <property type="entry name" value="SANT_dom"/>
</dbReference>
<dbReference type="GO" id="GO:0034967">
    <property type="term" value="C:Set3 complex"/>
    <property type="evidence" value="ECO:0007669"/>
    <property type="project" value="TreeGrafter"/>
</dbReference>
<evidence type="ECO:0000313" key="3">
    <source>
        <dbReference type="EMBL" id="CAH2352431.1"/>
    </source>
</evidence>
<feature type="region of interest" description="Disordered" evidence="1">
    <location>
        <begin position="1159"/>
        <end position="1326"/>
    </location>
</feature>
<feature type="compositionally biased region" description="Low complexity" evidence="1">
    <location>
        <begin position="988"/>
        <end position="998"/>
    </location>
</feature>
<feature type="compositionally biased region" description="Low complexity" evidence="1">
    <location>
        <begin position="1249"/>
        <end position="1260"/>
    </location>
</feature>
<dbReference type="OrthoDB" id="10258692at2759"/>
<feature type="compositionally biased region" description="Gly residues" evidence="1">
    <location>
        <begin position="103"/>
        <end position="117"/>
    </location>
</feature>
<feature type="compositionally biased region" description="Gly residues" evidence="1">
    <location>
        <begin position="215"/>
        <end position="229"/>
    </location>
</feature>
<feature type="domain" description="SANT" evidence="2">
    <location>
        <begin position="752"/>
        <end position="804"/>
    </location>
</feature>
<feature type="compositionally biased region" description="Basic and acidic residues" evidence="1">
    <location>
        <begin position="320"/>
        <end position="329"/>
    </location>
</feature>
<feature type="compositionally biased region" description="Pro residues" evidence="1">
    <location>
        <begin position="1202"/>
        <end position="1212"/>
    </location>
</feature>
<gene>
    <name evidence="3" type="ORF">CLIB1423_06S06282</name>
</gene>
<dbReference type="FunFam" id="1.10.10.60:FF:000431">
    <property type="entry name" value="Set3C deacetylase complex subunit"/>
    <property type="match status" value="1"/>
</dbReference>
<feature type="compositionally biased region" description="Basic residues" evidence="1">
    <location>
        <begin position="816"/>
        <end position="829"/>
    </location>
</feature>
<dbReference type="SUPFAM" id="SSF46689">
    <property type="entry name" value="Homeodomain-like"/>
    <property type="match status" value="2"/>
</dbReference>
<dbReference type="InterPro" id="IPR001005">
    <property type="entry name" value="SANT/Myb"/>
</dbReference>
<feature type="compositionally biased region" description="Polar residues" evidence="1">
    <location>
        <begin position="1"/>
        <end position="14"/>
    </location>
</feature>
<feature type="compositionally biased region" description="Polar residues" evidence="1">
    <location>
        <begin position="1301"/>
        <end position="1326"/>
    </location>
</feature>
<feature type="compositionally biased region" description="Pro residues" evidence="1">
    <location>
        <begin position="1234"/>
        <end position="1247"/>
    </location>
</feature>
<feature type="region of interest" description="Disordered" evidence="1">
    <location>
        <begin position="892"/>
        <end position="925"/>
    </location>
</feature>
<dbReference type="Pfam" id="PF00249">
    <property type="entry name" value="Myb_DNA-binding"/>
    <property type="match status" value="2"/>
</dbReference>
<name>A0A9P0VY08_9ASCO</name>
<feature type="compositionally biased region" description="Low complexity" evidence="1">
    <location>
        <begin position="230"/>
        <end position="248"/>
    </location>
</feature>
<feature type="compositionally biased region" description="Low complexity" evidence="1">
    <location>
        <begin position="85"/>
        <end position="102"/>
    </location>
</feature>
<feature type="compositionally biased region" description="Polar residues" evidence="1">
    <location>
        <begin position="433"/>
        <end position="458"/>
    </location>
</feature>
<organism evidence="3 4">
    <name type="scientific">[Candida] railenensis</name>
    <dbReference type="NCBI Taxonomy" id="45579"/>
    <lineage>
        <taxon>Eukaryota</taxon>
        <taxon>Fungi</taxon>
        <taxon>Dikarya</taxon>
        <taxon>Ascomycota</taxon>
        <taxon>Saccharomycotina</taxon>
        <taxon>Pichiomycetes</taxon>
        <taxon>Debaryomycetaceae</taxon>
        <taxon>Kurtzmaniella</taxon>
    </lineage>
</organism>
<feature type="region of interest" description="Disordered" evidence="1">
    <location>
        <begin position="988"/>
        <end position="1018"/>
    </location>
</feature>
<feature type="compositionally biased region" description="Basic and acidic residues" evidence="1">
    <location>
        <begin position="903"/>
        <end position="922"/>
    </location>
</feature>
<dbReference type="GO" id="GO:0006357">
    <property type="term" value="P:regulation of transcription by RNA polymerase II"/>
    <property type="evidence" value="ECO:0007669"/>
    <property type="project" value="TreeGrafter"/>
</dbReference>
<proteinExistence type="predicted"/>
<evidence type="ECO:0000259" key="2">
    <source>
        <dbReference type="PROSITE" id="PS51293"/>
    </source>
</evidence>
<feature type="compositionally biased region" description="Low complexity" evidence="1">
    <location>
        <begin position="300"/>
        <end position="317"/>
    </location>
</feature>
<feature type="compositionally biased region" description="Polar residues" evidence="1">
    <location>
        <begin position="125"/>
        <end position="139"/>
    </location>
</feature>
<dbReference type="Gene3D" id="1.20.58.1880">
    <property type="match status" value="1"/>
</dbReference>
<protein>
    <recommendedName>
        <fullName evidence="2">SANT domain-containing protein</fullName>
    </recommendedName>
</protein>
<feature type="compositionally biased region" description="Acidic residues" evidence="1">
    <location>
        <begin position="394"/>
        <end position="427"/>
    </location>
</feature>
<accession>A0A9P0VY08</accession>
<sequence>MSGSRGPPQSNNRYTDYDYEYGSSKPARSKKPPFNSNQRRDFTKGLPGSSSLTHSMGASDDFMGGSSSGAGRRYGSSRGGGAYGSYGSSIYGNNSNSNNSSPGGAGGSGSGGGGNDRYGGYNKPWRSSSSGELKSMNTANNGGNSGGGSSGDNFRKDRYDSYSGGNINNSNPSSGRNSLSNSGSRPFGKRVNSYGGSSSLSAGGSPSTGTSSFGFGSGSGSGIGAGSSLGSGHEASANGSSSLLNSGAKRVSDTYYPSRGYSSLSQSGGKGVDRYSSKYRGGFKGKGKRYGDEDQRRDYYAYQHHQSQHSQSQQYHQGGRLKDEDRNYDRYGSSAYSKDDGYRKPYKREDEDEYSNVNESGTSVKRGEEKDSELSSKLEEADYHDRERSRSERQEDDENDEDDDVDVDNDDDEDDDDDEDNDNEEADESNRSLTIEPTSINISAGNGPNTDDTDTSVATPIEPATDVKIEKIPVSESKPKLFLQTPVDVSNEIMYEEGCIYPLNFMETEFKKLKEEFERKTKVEDTLETDKENESVGFKLPYITKKPISDFQDYPFYSQNIGAFVDHKLEKLTSQIKENNRIIQRKKISLWNSSALSWKKWQSKSNNMDQQLKVIHPPDDEMRREIDSIDIRVKNDDKGNENGNGGVSSGVTHDDLEQPGVGANSGSSQSNGAGGRRNRRHGDLVTTEAEFQEILQSLEKEQLEDPMVKAQHVSAKIPDFILDPVKRDCIKYMDSNNMVIDKQNWSKRVHTDFQDTFSFEEHELFCEGFCMMPKRFGAISRHMGRLRTAEECVLHYYLTKKAVNYKLMVNQFKKKANKRAAGGRRKSAKTRNVSHSNTPITTPSSTDPSGTNNNISSSTEDLGVVAAEVAAEIATVANSKLVSEELYTETGRRKRAAAPIFKESNEGSEPAKKKQSKKKEDNIVSSADTVNTLPVAVVANSSDPTKTEIVSAPITGLVNPEQVEIVAQPLVLDQPLRAADQIESIPASVVSAPVPSSSNEADASQEIPEESDKFSDSKDKKKAITSYWSITEANLFPSLLAEHGTKWTTIADILSTKTATMVRNYFQRNSEKHGWGDIVKVADARLEAKFAAVLGQDAPVGSAASTNTSPTVAPIISSPNPPPSIKIPVAATSSAYPQIYDTQVNGGLKIGTFQHSYSQPQQEQSFASVPSKKPSINSLLSSDSTYPKYKPYPDIFSSQPSQPQPLPPPVHSQPPLQQQHQSVPIPPVEAKASAPPPLPAKAQPPPQRSSIMSLLNSDSSPVKNPYIPMSQPSSSLKSLLNSPPNPSAQQEQFEQNQSQQHRTPSGNGLSTLLSAASSQPYTPTSK</sequence>
<feature type="region of interest" description="Disordered" evidence="1">
    <location>
        <begin position="1100"/>
        <end position="1120"/>
    </location>
</feature>
<feature type="compositionally biased region" description="Basic and acidic residues" evidence="1">
    <location>
        <begin position="289"/>
        <end position="299"/>
    </location>
</feature>
<feature type="compositionally biased region" description="Basic and acidic residues" evidence="1">
    <location>
        <begin position="631"/>
        <end position="640"/>
    </location>
</feature>